<dbReference type="Proteomes" id="UP000236311">
    <property type="component" value="Unassembled WGS sequence"/>
</dbReference>
<name>A0A2K4ZN11_9FIRM</name>
<sequence>MKKKIIITFCAAVPVVALAAFLRSRRKRYAVR</sequence>
<dbReference type="AlphaFoldDB" id="A0A2K4ZN11"/>
<organism evidence="1 2">
    <name type="scientific">Acetatifactor muris</name>
    <dbReference type="NCBI Taxonomy" id="879566"/>
    <lineage>
        <taxon>Bacteria</taxon>
        <taxon>Bacillati</taxon>
        <taxon>Bacillota</taxon>
        <taxon>Clostridia</taxon>
        <taxon>Lachnospirales</taxon>
        <taxon>Lachnospiraceae</taxon>
        <taxon>Acetatifactor</taxon>
    </lineage>
</organism>
<reference evidence="1 2" key="1">
    <citation type="submission" date="2018-01" db="EMBL/GenBank/DDBJ databases">
        <authorList>
            <person name="Gaut B.S."/>
            <person name="Morton B.R."/>
            <person name="Clegg M.T."/>
            <person name="Duvall M.R."/>
        </authorList>
    </citation>
    <scope>NUCLEOTIDE SEQUENCE [LARGE SCALE GENOMIC DNA]</scope>
    <source>
        <strain evidence="1">GP69</strain>
    </source>
</reference>
<gene>
    <name evidence="1" type="ORF">AMURIS_04623</name>
</gene>
<evidence type="ECO:0000313" key="2">
    <source>
        <dbReference type="Proteomes" id="UP000236311"/>
    </source>
</evidence>
<keyword evidence="2" id="KW-1185">Reference proteome</keyword>
<accession>A0A2K4ZN11</accession>
<evidence type="ECO:0000313" key="1">
    <source>
        <dbReference type="EMBL" id="SOY31874.1"/>
    </source>
</evidence>
<proteinExistence type="predicted"/>
<protein>
    <submittedName>
        <fullName evidence="1">Uncharacterized protein</fullName>
    </submittedName>
</protein>
<dbReference type="EMBL" id="OFSM01000033">
    <property type="protein sequence ID" value="SOY31874.1"/>
    <property type="molecule type" value="Genomic_DNA"/>
</dbReference>